<dbReference type="CDD" id="cd06260">
    <property type="entry name" value="DUF820-like"/>
    <property type="match status" value="1"/>
</dbReference>
<gene>
    <name evidence="2" type="ORF">GCM10022416_54310</name>
</gene>
<feature type="domain" description="Putative restriction endonuclease" evidence="1">
    <location>
        <begin position="1"/>
        <end position="72"/>
    </location>
</feature>
<name>A0ABP7ZDQ3_9ACTN</name>
<evidence type="ECO:0000313" key="3">
    <source>
        <dbReference type="Proteomes" id="UP001500266"/>
    </source>
</evidence>
<organism evidence="2 3">
    <name type="scientific">Actinomadura keratinilytica</name>
    <dbReference type="NCBI Taxonomy" id="547461"/>
    <lineage>
        <taxon>Bacteria</taxon>
        <taxon>Bacillati</taxon>
        <taxon>Actinomycetota</taxon>
        <taxon>Actinomycetes</taxon>
        <taxon>Streptosporangiales</taxon>
        <taxon>Thermomonosporaceae</taxon>
        <taxon>Actinomadura</taxon>
    </lineage>
</organism>
<evidence type="ECO:0000259" key="1">
    <source>
        <dbReference type="Pfam" id="PF05685"/>
    </source>
</evidence>
<dbReference type="InterPro" id="IPR012296">
    <property type="entry name" value="Nuclease_put_TT1808"/>
</dbReference>
<sequence>MVEVTSSRPEPDRGAKRHCCARAGIPLYLLVDREKKTVTVFSEPKDDDYVADVRVPFGRPLALPEPFAFELDTSELF</sequence>
<dbReference type="InterPro" id="IPR008538">
    <property type="entry name" value="Uma2"/>
</dbReference>
<dbReference type="SUPFAM" id="SSF52980">
    <property type="entry name" value="Restriction endonuclease-like"/>
    <property type="match status" value="1"/>
</dbReference>
<keyword evidence="3" id="KW-1185">Reference proteome</keyword>
<comment type="caution">
    <text evidence="2">The sequence shown here is derived from an EMBL/GenBank/DDBJ whole genome shotgun (WGS) entry which is preliminary data.</text>
</comment>
<dbReference type="Pfam" id="PF05685">
    <property type="entry name" value="Uma2"/>
    <property type="match status" value="1"/>
</dbReference>
<evidence type="ECO:0000313" key="2">
    <source>
        <dbReference type="EMBL" id="GAA4154529.1"/>
    </source>
</evidence>
<reference evidence="3" key="1">
    <citation type="journal article" date="2019" name="Int. J. Syst. Evol. Microbiol.">
        <title>The Global Catalogue of Microorganisms (GCM) 10K type strain sequencing project: providing services to taxonomists for standard genome sequencing and annotation.</title>
        <authorList>
            <consortium name="The Broad Institute Genomics Platform"/>
            <consortium name="The Broad Institute Genome Sequencing Center for Infectious Disease"/>
            <person name="Wu L."/>
            <person name="Ma J."/>
        </authorList>
    </citation>
    <scope>NUCLEOTIDE SEQUENCE [LARGE SCALE GENOMIC DNA]</scope>
    <source>
        <strain evidence="3">JCM 17316</strain>
    </source>
</reference>
<dbReference type="Proteomes" id="UP001500266">
    <property type="component" value="Unassembled WGS sequence"/>
</dbReference>
<protein>
    <recommendedName>
        <fullName evidence="1">Putative restriction endonuclease domain-containing protein</fullName>
    </recommendedName>
</protein>
<dbReference type="Gene3D" id="3.90.1570.10">
    <property type="entry name" value="tt1808, chain A"/>
    <property type="match status" value="1"/>
</dbReference>
<dbReference type="PANTHER" id="PTHR35400">
    <property type="entry name" value="SLR1083 PROTEIN"/>
    <property type="match status" value="1"/>
</dbReference>
<dbReference type="PANTHER" id="PTHR35400:SF3">
    <property type="entry name" value="SLL1072 PROTEIN"/>
    <property type="match status" value="1"/>
</dbReference>
<dbReference type="InterPro" id="IPR011335">
    <property type="entry name" value="Restrct_endonuc-II-like"/>
</dbReference>
<dbReference type="EMBL" id="BAABDO010000122">
    <property type="protein sequence ID" value="GAA4154529.1"/>
    <property type="molecule type" value="Genomic_DNA"/>
</dbReference>
<accession>A0ABP7ZDQ3</accession>
<proteinExistence type="predicted"/>